<dbReference type="InterPro" id="IPR000210">
    <property type="entry name" value="BTB/POZ_dom"/>
</dbReference>
<dbReference type="PANTHER" id="PTHR22744:SF14">
    <property type="entry name" value="BTB DOMAIN-CONTAINING PROTEIN-RELATED"/>
    <property type="match status" value="1"/>
</dbReference>
<evidence type="ECO:0000259" key="1">
    <source>
        <dbReference type="SMART" id="SM00225"/>
    </source>
</evidence>
<gene>
    <name evidence="2" type="ORF">CAMP_LOCUS10013</name>
</gene>
<dbReference type="EMBL" id="CANHGI010000004">
    <property type="protein sequence ID" value="CAI5447376.1"/>
    <property type="molecule type" value="Genomic_DNA"/>
</dbReference>
<dbReference type="InterPro" id="IPR011333">
    <property type="entry name" value="SKP1/BTB/POZ_sf"/>
</dbReference>
<protein>
    <recommendedName>
        <fullName evidence="1">BTB domain-containing protein</fullName>
    </recommendedName>
</protein>
<proteinExistence type="predicted"/>
<feature type="domain" description="BTB" evidence="1">
    <location>
        <begin position="134"/>
        <end position="228"/>
    </location>
</feature>
<reference evidence="2" key="1">
    <citation type="submission" date="2022-11" db="EMBL/GenBank/DDBJ databases">
        <authorList>
            <person name="Kikuchi T."/>
        </authorList>
    </citation>
    <scope>NUCLEOTIDE SEQUENCE</scope>
    <source>
        <strain evidence="2">PS1010</strain>
    </source>
</reference>
<accession>A0A9P1ILQ5</accession>
<organism evidence="2 3">
    <name type="scientific">Caenorhabditis angaria</name>
    <dbReference type="NCBI Taxonomy" id="860376"/>
    <lineage>
        <taxon>Eukaryota</taxon>
        <taxon>Metazoa</taxon>
        <taxon>Ecdysozoa</taxon>
        <taxon>Nematoda</taxon>
        <taxon>Chromadorea</taxon>
        <taxon>Rhabditida</taxon>
        <taxon>Rhabditina</taxon>
        <taxon>Rhabditomorpha</taxon>
        <taxon>Rhabditoidea</taxon>
        <taxon>Rhabditidae</taxon>
        <taxon>Peloderinae</taxon>
        <taxon>Caenorhabditis</taxon>
    </lineage>
</organism>
<dbReference type="AlphaFoldDB" id="A0A9P1ILQ5"/>
<comment type="caution">
    <text evidence="2">The sequence shown here is derived from an EMBL/GenBank/DDBJ whole genome shotgun (WGS) entry which is preliminary data.</text>
</comment>
<dbReference type="Gene3D" id="3.30.710.10">
    <property type="entry name" value="Potassium Channel Kv1.1, Chain A"/>
    <property type="match status" value="1"/>
</dbReference>
<keyword evidence="3" id="KW-1185">Reference proteome</keyword>
<dbReference type="OrthoDB" id="6061492at2759"/>
<dbReference type="Pfam" id="PF00651">
    <property type="entry name" value="BTB"/>
    <property type="match status" value="1"/>
</dbReference>
<sequence>MFEPAEFEMNEENITKTFQLHDILNIQTSPNSYPKAFEDVNWHMGIDNTNPTLSIYIECENYNNSKSYEVDGVIYFISEGIHFCKIFEKEFKTDENRIIVPMIDELRGDQDLTVTVSMNINVKTVKPILPAQKHLVCLIFPHNHSIYVKKSLLRLNSRYFENLNLKFSVTLDEKYEEFLDVLENIYPKNWKTSGLISQKNIGYLIRLAQKYEMTILLEKCEDALKTTIRKEDAVVLADQYKLTGVMNSLMSRFRTEEDLVKFQNLEIYKKLGVETKAGFARKIELLMRSGSDPFTLRFEEAMARWEEPSQDFSGLRVDHQQRLQAPPLIPSQNRRSQSEIRRIQAMEFQQDEYIRMLHQQTQIRLGNFHPGAPGHVPVPPTPWHFVQKFGNQLQNPPMINLPKGFEMEREKDGANPEVRAGPNPEAQQNLEQLQDQPNPRFNEQLPAASSDGFSVRCPEENQIQRELWQIIREDIIEIERARLQNHPAQHHPPTYLIDIFQSRNPAPGDPTHGFDWRIRTQKL</sequence>
<dbReference type="SMART" id="SM00225">
    <property type="entry name" value="BTB"/>
    <property type="match status" value="1"/>
</dbReference>
<evidence type="ECO:0000313" key="2">
    <source>
        <dbReference type="EMBL" id="CAI5447376.1"/>
    </source>
</evidence>
<dbReference type="PANTHER" id="PTHR22744">
    <property type="entry name" value="HELIX LOOP HELIX PROTEIN 21-RELATED"/>
    <property type="match status" value="1"/>
</dbReference>
<dbReference type="SUPFAM" id="SSF54695">
    <property type="entry name" value="POZ domain"/>
    <property type="match status" value="1"/>
</dbReference>
<evidence type="ECO:0000313" key="3">
    <source>
        <dbReference type="Proteomes" id="UP001152747"/>
    </source>
</evidence>
<name>A0A9P1ILQ5_9PELO</name>
<dbReference type="Proteomes" id="UP001152747">
    <property type="component" value="Unassembled WGS sequence"/>
</dbReference>